<evidence type="ECO:0000256" key="6">
    <source>
        <dbReference type="ARBA" id="ARBA00023136"/>
    </source>
</evidence>
<dbReference type="InterPro" id="IPR004747">
    <property type="entry name" value="CynX-like"/>
</dbReference>
<feature type="transmembrane region" description="Helical" evidence="7">
    <location>
        <begin position="267"/>
        <end position="285"/>
    </location>
</feature>
<feature type="transmembrane region" description="Helical" evidence="7">
    <location>
        <begin position="92"/>
        <end position="114"/>
    </location>
</feature>
<feature type="transmembrane region" description="Helical" evidence="7">
    <location>
        <begin position="631"/>
        <end position="647"/>
    </location>
</feature>
<feature type="transmembrane region" description="Helical" evidence="7">
    <location>
        <begin position="152"/>
        <end position="172"/>
    </location>
</feature>
<keyword evidence="4 7" id="KW-0812">Transmembrane</keyword>
<feature type="transmembrane region" description="Helical" evidence="7">
    <location>
        <begin position="335"/>
        <end position="357"/>
    </location>
</feature>
<reference evidence="9 10" key="1">
    <citation type="submission" date="2021-01" db="EMBL/GenBank/DDBJ databases">
        <title>Genomic Encyclopedia of Type Strains, Phase IV (KMG-IV): sequencing the most valuable type-strain genomes for metagenomic binning, comparative biology and taxonomic classification.</title>
        <authorList>
            <person name="Goeker M."/>
        </authorList>
    </citation>
    <scope>NUCLEOTIDE SEQUENCE [LARGE SCALE GENOMIC DNA]</scope>
    <source>
        <strain evidence="9 10">DSM 24834</strain>
    </source>
</reference>
<feature type="transmembrane region" description="Helical" evidence="7">
    <location>
        <begin position="427"/>
        <end position="446"/>
    </location>
</feature>
<dbReference type="SUPFAM" id="SSF103481">
    <property type="entry name" value="Multidrug resistance efflux transporter EmrE"/>
    <property type="match status" value="2"/>
</dbReference>
<feature type="transmembrane region" description="Helical" evidence="7">
    <location>
        <begin position="123"/>
        <end position="140"/>
    </location>
</feature>
<dbReference type="InterPro" id="IPR052524">
    <property type="entry name" value="MFS_Cyanate_Porter"/>
</dbReference>
<dbReference type="Gene3D" id="1.20.1250.20">
    <property type="entry name" value="MFS general substrate transporter like domains"/>
    <property type="match status" value="1"/>
</dbReference>
<dbReference type="InterPro" id="IPR000620">
    <property type="entry name" value="EamA_dom"/>
</dbReference>
<dbReference type="PROSITE" id="PS51257">
    <property type="entry name" value="PROKAR_LIPOPROTEIN"/>
    <property type="match status" value="1"/>
</dbReference>
<dbReference type="InterPro" id="IPR011701">
    <property type="entry name" value="MFS"/>
</dbReference>
<feature type="transmembrane region" description="Helical" evidence="7">
    <location>
        <begin position="184"/>
        <end position="202"/>
    </location>
</feature>
<feature type="transmembrane region" description="Helical" evidence="7">
    <location>
        <begin position="393"/>
        <end position="415"/>
    </location>
</feature>
<evidence type="ECO:0000256" key="5">
    <source>
        <dbReference type="ARBA" id="ARBA00022989"/>
    </source>
</evidence>
<dbReference type="EMBL" id="JAFBDZ010000004">
    <property type="protein sequence ID" value="MBM7587348.1"/>
    <property type="molecule type" value="Genomic_DNA"/>
</dbReference>
<keyword evidence="5 7" id="KW-1133">Transmembrane helix</keyword>
<keyword evidence="6 7" id="KW-0472">Membrane</keyword>
<protein>
    <submittedName>
        <fullName evidence="9">Cyanate transporter</fullName>
    </submittedName>
</protein>
<sequence length="697" mass="74642">MKTWHYALIVFLGGCCFGVLSTFVKIAYAAGYSMAEVTGSQFILGTLLLWVVVLFTRKNKMKLSLVLKILVSGFPMGLTGVFYYKALQTLDASLAIIFLFQFVWIGTLMEWILYRKKPTRGKVVSIVILLFGSVLAAGLFGDGVKSLSFEGAIWGFLAAITFSTFILVSSIVGKNVPPILKSALFSTGGSIIVLLLFPPVFLLDFPTLVGVSQFGLFLRLFGVALPPLLFSIGMPHVGPGLGTILSASELPVAVLMSALILAENISIWQWIGVILIIGGIIMGNLNRSIGKRTSSSSRTTTILLILGIVLVAANLRPALTSVGPLIGDIRTDMGLSNVQAGLITTIPLIGFAGLSILAPRLGRRFGNEIMLFAGLIALTIGTLMRFIPSIVMLFMGTALLGLAIAVCNVLLPGLIKHKFPGKVGMMTGIYSTSMGVFAGLAAGISVPLTNSLNWNGSLAVWAILGVIAVVIWIPQILNKGDSKGQVTKVKMGGMWRSPLAWQVTSFMGFTSLAFYITVAWLPEILIDQGLSVATAGWMLSLAQLAALPASFLIPLLADRYPDQRVFVGMISILYVTGLVGLFNSSIGWAALWVVCIGLAQGASFSLALTFLGLRASTPEHVGELSGMAQSLGYSLAAIGPMLFGYLRDFTHSWTVPLMILFAAVLFQFFTGLLAGRDLYVVPDGERQKEMYPAKKVL</sequence>
<dbReference type="PANTHER" id="PTHR23523">
    <property type="match status" value="1"/>
</dbReference>
<evidence type="ECO:0000256" key="7">
    <source>
        <dbReference type="SAM" id="Phobius"/>
    </source>
</evidence>
<feature type="transmembrane region" description="Helical" evidence="7">
    <location>
        <begin position="458"/>
        <end position="478"/>
    </location>
</feature>
<dbReference type="PANTHER" id="PTHR23523:SF2">
    <property type="entry name" value="2-NITROIMIDAZOLE TRANSPORTER"/>
    <property type="match status" value="1"/>
</dbReference>
<feature type="domain" description="Major facilitator superfamily (MFS) profile" evidence="8">
    <location>
        <begin position="300"/>
        <end position="679"/>
    </location>
</feature>
<dbReference type="InterPro" id="IPR037185">
    <property type="entry name" value="EmrE-like"/>
</dbReference>
<feature type="transmembrane region" description="Helical" evidence="7">
    <location>
        <begin position="208"/>
        <end position="229"/>
    </location>
</feature>
<feature type="transmembrane region" description="Helical" evidence="7">
    <location>
        <begin position="533"/>
        <end position="553"/>
    </location>
</feature>
<dbReference type="SUPFAM" id="SSF103473">
    <property type="entry name" value="MFS general substrate transporter"/>
    <property type="match status" value="1"/>
</dbReference>
<comment type="subcellular location">
    <subcellularLocation>
        <location evidence="1">Cell membrane</location>
        <topology evidence="1">Multi-pass membrane protein</topology>
    </subcellularLocation>
</comment>
<evidence type="ECO:0000313" key="9">
    <source>
        <dbReference type="EMBL" id="MBM7587348.1"/>
    </source>
</evidence>
<feature type="transmembrane region" description="Helical" evidence="7">
    <location>
        <begin position="241"/>
        <end position="261"/>
    </location>
</feature>
<dbReference type="CDD" id="cd17339">
    <property type="entry name" value="MFS_NIMT_CynX_like"/>
    <property type="match status" value="1"/>
</dbReference>
<evidence type="ECO:0000256" key="1">
    <source>
        <dbReference type="ARBA" id="ARBA00004651"/>
    </source>
</evidence>
<evidence type="ECO:0000259" key="8">
    <source>
        <dbReference type="PROSITE" id="PS50850"/>
    </source>
</evidence>
<evidence type="ECO:0000256" key="2">
    <source>
        <dbReference type="ARBA" id="ARBA00007362"/>
    </source>
</evidence>
<feature type="transmembrane region" description="Helical" evidence="7">
    <location>
        <begin position="297"/>
        <end position="315"/>
    </location>
</feature>
<dbReference type="Pfam" id="PF07690">
    <property type="entry name" value="MFS_1"/>
    <property type="match status" value="1"/>
</dbReference>
<dbReference type="PROSITE" id="PS50850">
    <property type="entry name" value="MFS"/>
    <property type="match status" value="1"/>
</dbReference>
<name>A0ABS2NHP5_9BACI</name>
<feature type="transmembrane region" description="Helical" evidence="7">
    <location>
        <begin position="565"/>
        <end position="583"/>
    </location>
</feature>
<comment type="caution">
    <text evidence="9">The sequence shown here is derived from an EMBL/GenBank/DDBJ whole genome shotgun (WGS) entry which is preliminary data.</text>
</comment>
<dbReference type="NCBIfam" id="TIGR00896">
    <property type="entry name" value="CynX"/>
    <property type="match status" value="1"/>
</dbReference>
<keyword evidence="3" id="KW-0813">Transport</keyword>
<dbReference type="InterPro" id="IPR036259">
    <property type="entry name" value="MFS_trans_sf"/>
</dbReference>
<keyword evidence="10" id="KW-1185">Reference proteome</keyword>
<organism evidence="9 10">
    <name type="scientific">Rossellomorea pakistanensis</name>
    <dbReference type="NCBI Taxonomy" id="992288"/>
    <lineage>
        <taxon>Bacteria</taxon>
        <taxon>Bacillati</taxon>
        <taxon>Bacillota</taxon>
        <taxon>Bacilli</taxon>
        <taxon>Bacillales</taxon>
        <taxon>Bacillaceae</taxon>
        <taxon>Rossellomorea</taxon>
    </lineage>
</organism>
<dbReference type="InterPro" id="IPR020846">
    <property type="entry name" value="MFS_dom"/>
</dbReference>
<feature type="transmembrane region" description="Helical" evidence="7">
    <location>
        <begin position="65"/>
        <end position="86"/>
    </location>
</feature>
<feature type="transmembrane region" description="Helical" evidence="7">
    <location>
        <begin position="589"/>
        <end position="611"/>
    </location>
</feature>
<dbReference type="Pfam" id="PF00892">
    <property type="entry name" value="EamA"/>
    <property type="match status" value="2"/>
</dbReference>
<comment type="similarity">
    <text evidence="2">Belongs to the EamA transporter family.</text>
</comment>
<feature type="transmembrane region" description="Helical" evidence="7">
    <location>
        <begin position="39"/>
        <end position="56"/>
    </location>
</feature>
<dbReference type="Proteomes" id="UP001646157">
    <property type="component" value="Unassembled WGS sequence"/>
</dbReference>
<proteinExistence type="inferred from homology"/>
<evidence type="ECO:0000256" key="4">
    <source>
        <dbReference type="ARBA" id="ARBA00022692"/>
    </source>
</evidence>
<feature type="transmembrane region" description="Helical" evidence="7">
    <location>
        <begin position="369"/>
        <end position="387"/>
    </location>
</feature>
<accession>A0ABS2NHP5</accession>
<feature type="transmembrane region" description="Helical" evidence="7">
    <location>
        <begin position="499"/>
        <end position="521"/>
    </location>
</feature>
<evidence type="ECO:0000256" key="3">
    <source>
        <dbReference type="ARBA" id="ARBA00022448"/>
    </source>
</evidence>
<evidence type="ECO:0000313" key="10">
    <source>
        <dbReference type="Proteomes" id="UP001646157"/>
    </source>
</evidence>
<gene>
    <name evidence="9" type="ORF">JOC86_003921</name>
</gene>
<feature type="transmembrane region" description="Helical" evidence="7">
    <location>
        <begin position="653"/>
        <end position="674"/>
    </location>
</feature>